<dbReference type="RefSeq" id="WP_116097946.1">
    <property type="nucleotide sequence ID" value="NZ_QNVU01000011.1"/>
</dbReference>
<protein>
    <recommendedName>
        <fullName evidence="1">HNH domain-containing protein</fullName>
    </recommendedName>
</protein>
<dbReference type="GO" id="GO:0003676">
    <property type="term" value="F:nucleic acid binding"/>
    <property type="evidence" value="ECO:0007669"/>
    <property type="project" value="InterPro"/>
</dbReference>
<accession>A0A3D9BBV5</accession>
<evidence type="ECO:0000313" key="3">
    <source>
        <dbReference type="Proteomes" id="UP000256924"/>
    </source>
</evidence>
<dbReference type="Pfam" id="PF01844">
    <property type="entry name" value="HNH"/>
    <property type="match status" value="1"/>
</dbReference>
<gene>
    <name evidence="2" type="ORF">DRF68_07375</name>
</gene>
<dbReference type="InterPro" id="IPR002711">
    <property type="entry name" value="HNH"/>
</dbReference>
<keyword evidence="3" id="KW-1185">Reference proteome</keyword>
<dbReference type="Gene3D" id="1.10.30.50">
    <property type="match status" value="1"/>
</dbReference>
<feature type="domain" description="HNH" evidence="1">
    <location>
        <begin position="46"/>
        <end position="94"/>
    </location>
</feature>
<dbReference type="CDD" id="cd00085">
    <property type="entry name" value="HNHc"/>
    <property type="match status" value="1"/>
</dbReference>
<dbReference type="AlphaFoldDB" id="A0A3D9BBV5"/>
<dbReference type="GO" id="GO:0004519">
    <property type="term" value="F:endonuclease activity"/>
    <property type="evidence" value="ECO:0007669"/>
    <property type="project" value="InterPro"/>
</dbReference>
<reference evidence="2 3" key="1">
    <citation type="journal article" date="2004" name="Emerg. Infect. Dis.">
        <title>Amoebae-resisting bacteria isolated from human nasal swabs by amoebal coculture.</title>
        <authorList>
            <person name="Greub G."/>
            <person name="La Scola B."/>
            <person name="Raoult D."/>
        </authorList>
    </citation>
    <scope>NUCLEOTIDE SEQUENCE [LARGE SCALE GENOMIC DNA]</scope>
    <source>
        <strain evidence="2 3">CCUG 51329</strain>
    </source>
</reference>
<evidence type="ECO:0000259" key="1">
    <source>
        <dbReference type="Pfam" id="PF01844"/>
    </source>
</evidence>
<comment type="caution">
    <text evidence="2">The sequence shown here is derived from an EMBL/GenBank/DDBJ whole genome shotgun (WGS) entry which is preliminary data.</text>
</comment>
<evidence type="ECO:0000313" key="2">
    <source>
        <dbReference type="EMBL" id="REC51060.1"/>
    </source>
</evidence>
<sequence>MNFNSTEKEIIQKYLSKEILDWSDDELKPIRDKIKHTLKVFWQEQCCYCNRGMEDEFDMIIDIEHILPKSKFRDLTFNYMNLSLSCKRCNMKIKKEKIDFIIDILTAKIDFTDKTNYKFIHPNFDVYKANMHYVNATLDDKKFIKYLPKTPKGEFTYTYFSLDRIERSTFNEIQGVNKNLEDNTDSIPLDIFESLNEILKDV</sequence>
<dbReference type="InterPro" id="IPR003615">
    <property type="entry name" value="HNH_nuc"/>
</dbReference>
<name>A0A3D9BBV5_9FLAO</name>
<dbReference type="GO" id="GO:0008270">
    <property type="term" value="F:zinc ion binding"/>
    <property type="evidence" value="ECO:0007669"/>
    <property type="project" value="InterPro"/>
</dbReference>
<proteinExistence type="predicted"/>
<dbReference type="Proteomes" id="UP000256924">
    <property type="component" value="Unassembled WGS sequence"/>
</dbReference>
<organism evidence="2 3">
    <name type="scientific">Candidatus Chryseobacterium massiliense</name>
    <dbReference type="NCBI Taxonomy" id="204089"/>
    <lineage>
        <taxon>Bacteria</taxon>
        <taxon>Pseudomonadati</taxon>
        <taxon>Bacteroidota</taxon>
        <taxon>Flavobacteriia</taxon>
        <taxon>Flavobacteriales</taxon>
        <taxon>Weeksellaceae</taxon>
        <taxon>Chryseobacterium group</taxon>
        <taxon>Chryseobacterium</taxon>
    </lineage>
</organism>
<dbReference type="EMBL" id="QNVU01000011">
    <property type="protein sequence ID" value="REC51060.1"/>
    <property type="molecule type" value="Genomic_DNA"/>
</dbReference>